<sequence length="175" mass="19314">MKKIALILVIAMLPLAGFSQSAFDKFESLESVKTVVINKKAFELFSRIETNDADAQEFMSLTKSLTSLKVFATENPKVAAEMKATVDKYLSSSSLEELMRVKDDDTNVKFYIKPGKDDDHVSELLMFVNGIKDVDINGGKIETVLLTLTGNIDLNKISTLTSNMNLPSELNKAGQ</sequence>
<evidence type="ECO:0000256" key="1">
    <source>
        <dbReference type="SAM" id="SignalP"/>
    </source>
</evidence>
<dbReference type="RefSeq" id="WP_242936096.1">
    <property type="nucleotide sequence ID" value="NZ_CP094326.1"/>
</dbReference>
<dbReference type="Pfam" id="PF14060">
    <property type="entry name" value="DUF4252"/>
    <property type="match status" value="1"/>
</dbReference>
<keyword evidence="3" id="KW-1185">Reference proteome</keyword>
<protein>
    <submittedName>
        <fullName evidence="2">DUF4252 domain-containing protein</fullName>
    </submittedName>
</protein>
<feature type="signal peptide" evidence="1">
    <location>
        <begin position="1"/>
        <end position="21"/>
    </location>
</feature>
<reference evidence="2 3" key="1">
    <citation type="journal article" date="2018" name="Int. J. Syst. Evol. Microbiol.">
        <title>Zhouia spongiae sp. nov., isolated from a marine sponge.</title>
        <authorList>
            <person name="Zhuang L."/>
            <person name="Lin B."/>
            <person name="Qin F."/>
            <person name="Luo L."/>
        </authorList>
    </citation>
    <scope>NUCLEOTIDE SEQUENCE [LARGE SCALE GENOMIC DNA]</scope>
    <source>
        <strain evidence="2 3">HN-Y44</strain>
    </source>
</reference>
<proteinExistence type="predicted"/>
<evidence type="ECO:0000313" key="2">
    <source>
        <dbReference type="EMBL" id="UNY97685.1"/>
    </source>
</evidence>
<dbReference type="Proteomes" id="UP000829476">
    <property type="component" value="Chromosome"/>
</dbReference>
<gene>
    <name evidence="2" type="ORF">MQE36_11380</name>
</gene>
<dbReference type="EMBL" id="CP094326">
    <property type="protein sequence ID" value="UNY97685.1"/>
    <property type="molecule type" value="Genomic_DNA"/>
</dbReference>
<organism evidence="2 3">
    <name type="scientific">Zhouia spongiae</name>
    <dbReference type="NCBI Taxonomy" id="2202721"/>
    <lineage>
        <taxon>Bacteria</taxon>
        <taxon>Pseudomonadati</taxon>
        <taxon>Bacteroidota</taxon>
        <taxon>Flavobacteriia</taxon>
        <taxon>Flavobacteriales</taxon>
        <taxon>Flavobacteriaceae</taxon>
        <taxon>Zhouia</taxon>
    </lineage>
</organism>
<evidence type="ECO:0000313" key="3">
    <source>
        <dbReference type="Proteomes" id="UP000829476"/>
    </source>
</evidence>
<dbReference type="InterPro" id="IPR025348">
    <property type="entry name" value="DUF4252"/>
</dbReference>
<name>A0ABY3YJ13_9FLAO</name>
<keyword evidence="1" id="KW-0732">Signal</keyword>
<feature type="chain" id="PRO_5046957773" evidence="1">
    <location>
        <begin position="22"/>
        <end position="175"/>
    </location>
</feature>
<accession>A0ABY3YJ13</accession>